<sequence>MDNKKDAGQSKRNYVKQDIYEKKLKEYLEKKKLNEPKK</sequence>
<proteinExistence type="predicted"/>
<gene>
    <name evidence="1" type="ORF">UFOVP386_14</name>
</gene>
<evidence type="ECO:0000313" key="1">
    <source>
        <dbReference type="EMBL" id="CAB5223959.1"/>
    </source>
</evidence>
<dbReference type="EMBL" id="LR798330">
    <property type="protein sequence ID" value="CAB5223959.1"/>
    <property type="molecule type" value="Genomic_DNA"/>
</dbReference>
<name>A0A6J7X3U5_9CAUD</name>
<organism evidence="1">
    <name type="scientific">uncultured Caudovirales phage</name>
    <dbReference type="NCBI Taxonomy" id="2100421"/>
    <lineage>
        <taxon>Viruses</taxon>
        <taxon>Duplodnaviria</taxon>
        <taxon>Heunggongvirae</taxon>
        <taxon>Uroviricota</taxon>
        <taxon>Caudoviricetes</taxon>
        <taxon>Peduoviridae</taxon>
        <taxon>Maltschvirus</taxon>
        <taxon>Maltschvirus maltsch</taxon>
    </lineage>
</organism>
<accession>A0A6J7X3U5</accession>
<protein>
    <submittedName>
        <fullName evidence="1">Uncharacterized protein</fullName>
    </submittedName>
</protein>
<reference evidence="1" key="1">
    <citation type="submission" date="2020-05" db="EMBL/GenBank/DDBJ databases">
        <authorList>
            <person name="Chiriac C."/>
            <person name="Salcher M."/>
            <person name="Ghai R."/>
            <person name="Kavagutti S V."/>
        </authorList>
    </citation>
    <scope>NUCLEOTIDE SEQUENCE</scope>
</reference>